<dbReference type="InterPro" id="IPR003959">
    <property type="entry name" value="ATPase_AAA_core"/>
</dbReference>
<dbReference type="InterPro" id="IPR051396">
    <property type="entry name" value="Bact_Antivir_Def_Nuclease"/>
</dbReference>
<dbReference type="InterPro" id="IPR003615">
    <property type="entry name" value="HNH_nuc"/>
</dbReference>
<name>A0ABV6BVP9_9FLAO</name>
<sequence length="695" mass="80794">MIKLNRPEKPEFLYYKKIDKEIERIENFIYSTSQARIKYNTQLLSPLRKILVDIVHNKCAYCETKTGIASSMQIDHFRPKNGAVGLDKEYSPDHYFWLAYDWENLIPSCQICSVNKRNIFPIEEHFERVPIMTKGELLREERALLIDPFFDNPSEYLHFSEDGYVMGINHKGKITIQVLNLNRKPLVEARRNAARELTNEMNNFDVMTQNLKKEFLLKTKEIFSEYSKYEYSAVLRTVLSRWLPKPYYIELQINEKHIPTDESFIKSKEHSSIQIDRFTIKSIEISNFKSIERLVLNFVPANDLNDRESWLLMLGDNGVGKSAILQAIAMTLCGPEEFARLDLNPKDLYKRDAEGPGFVKIFSYEREDPYELHFDADAFFSKPETAPSILLAYGATRLLPKGNLQPHNAEPSLVNIANMFDYSLSLVDAQRWILDQSEENFEERIIPVLIDLLDIKGKIKFIRSASELFLGNVRLSEISDGYKSMIAMACDIMQSLSLHRTHFHETAGLVLIDELGNHLHPKWRLRIVSSLRMAFPKLQFIVSTHEPLCLRGLDHGEVIVLITDEKRNVTALDCKMLPDHNLLRIDQLLTSDLFGLLDTTGRETEIKFQYYYRLLLKPEKFRTEAENEEIDSISKTLYDNELIGSTPQIQALFKLLNENYAKNIIKNGFQTKEKLKQDTIEEVQKIINEKNLDWL</sequence>
<dbReference type="Gene3D" id="1.10.30.50">
    <property type="match status" value="1"/>
</dbReference>
<feature type="domain" description="ATPase AAA-type core" evidence="1">
    <location>
        <begin position="313"/>
        <end position="548"/>
    </location>
</feature>
<evidence type="ECO:0000259" key="1">
    <source>
        <dbReference type="Pfam" id="PF13304"/>
    </source>
</evidence>
<dbReference type="PANTHER" id="PTHR43581">
    <property type="entry name" value="ATP/GTP PHOSPHATASE"/>
    <property type="match status" value="1"/>
</dbReference>
<organism evidence="2 3">
    <name type="scientific">Flavobacterium procerum</name>
    <dbReference type="NCBI Taxonomy" id="1455569"/>
    <lineage>
        <taxon>Bacteria</taxon>
        <taxon>Pseudomonadati</taxon>
        <taxon>Bacteroidota</taxon>
        <taxon>Flavobacteriia</taxon>
        <taxon>Flavobacteriales</taxon>
        <taxon>Flavobacteriaceae</taxon>
        <taxon>Flavobacterium</taxon>
    </lineage>
</organism>
<dbReference type="InterPro" id="IPR027417">
    <property type="entry name" value="P-loop_NTPase"/>
</dbReference>
<dbReference type="PANTHER" id="PTHR43581:SF2">
    <property type="entry name" value="EXCINUCLEASE ATPASE SUBUNIT"/>
    <property type="match status" value="1"/>
</dbReference>
<evidence type="ECO:0000313" key="2">
    <source>
        <dbReference type="EMBL" id="MFC0079505.1"/>
    </source>
</evidence>
<gene>
    <name evidence="2" type="ORF">ACFFLS_20840</name>
</gene>
<keyword evidence="3" id="KW-1185">Reference proteome</keyword>
<dbReference type="SUPFAM" id="SSF52540">
    <property type="entry name" value="P-loop containing nucleoside triphosphate hydrolases"/>
    <property type="match status" value="1"/>
</dbReference>
<evidence type="ECO:0000313" key="3">
    <source>
        <dbReference type="Proteomes" id="UP001589734"/>
    </source>
</evidence>
<dbReference type="Gene3D" id="3.40.50.300">
    <property type="entry name" value="P-loop containing nucleotide triphosphate hydrolases"/>
    <property type="match status" value="2"/>
</dbReference>
<proteinExistence type="predicted"/>
<dbReference type="EMBL" id="JBHLYW010000022">
    <property type="protein sequence ID" value="MFC0079505.1"/>
    <property type="molecule type" value="Genomic_DNA"/>
</dbReference>
<protein>
    <submittedName>
        <fullName evidence="2">AAA family ATPase</fullName>
    </submittedName>
</protein>
<dbReference type="Pfam" id="PF13304">
    <property type="entry name" value="AAA_21"/>
    <property type="match status" value="1"/>
</dbReference>
<dbReference type="CDD" id="cd00085">
    <property type="entry name" value="HNHc"/>
    <property type="match status" value="1"/>
</dbReference>
<dbReference type="RefSeq" id="WP_379687145.1">
    <property type="nucleotide sequence ID" value="NZ_JBHLYW010000022.1"/>
</dbReference>
<dbReference type="Proteomes" id="UP001589734">
    <property type="component" value="Unassembled WGS sequence"/>
</dbReference>
<accession>A0ABV6BVP9</accession>
<comment type="caution">
    <text evidence="2">The sequence shown here is derived from an EMBL/GenBank/DDBJ whole genome shotgun (WGS) entry which is preliminary data.</text>
</comment>
<reference evidence="2 3" key="1">
    <citation type="submission" date="2024-09" db="EMBL/GenBank/DDBJ databases">
        <authorList>
            <person name="Sun Q."/>
            <person name="Mori K."/>
        </authorList>
    </citation>
    <scope>NUCLEOTIDE SEQUENCE [LARGE SCALE GENOMIC DNA]</scope>
    <source>
        <strain evidence="2 3">CGMCC 1.12926</strain>
    </source>
</reference>